<dbReference type="InterPro" id="IPR024709">
    <property type="entry name" value="FucosylTrfase_pln"/>
</dbReference>
<evidence type="ECO:0000256" key="2">
    <source>
        <dbReference type="ARBA" id="ARBA00022676"/>
    </source>
</evidence>
<dbReference type="Pfam" id="PF10250">
    <property type="entry name" value="O-FucT"/>
    <property type="match status" value="1"/>
</dbReference>
<dbReference type="GO" id="GO:0006004">
    <property type="term" value="P:fucose metabolic process"/>
    <property type="evidence" value="ECO:0007669"/>
    <property type="project" value="UniProtKB-KW"/>
</dbReference>
<keyword evidence="8" id="KW-0812">Transmembrane</keyword>
<keyword evidence="8" id="KW-1133">Transmembrane helix</keyword>
<dbReference type="CDD" id="cd11299">
    <property type="entry name" value="O-FucT_plant"/>
    <property type="match status" value="1"/>
</dbReference>
<keyword evidence="8" id="KW-0472">Membrane</keyword>
<dbReference type="GO" id="GO:0005794">
    <property type="term" value="C:Golgi apparatus"/>
    <property type="evidence" value="ECO:0000318"/>
    <property type="project" value="GO_Central"/>
</dbReference>
<keyword evidence="2" id="KW-0328">Glycosyltransferase</keyword>
<feature type="compositionally biased region" description="Basic residues" evidence="7">
    <location>
        <begin position="25"/>
        <end position="34"/>
    </location>
</feature>
<name>A0A0A0KRK7_CUCSA</name>
<dbReference type="STRING" id="3659.A0A0A0KRK7"/>
<keyword evidence="5" id="KW-0119">Carbohydrate metabolism</keyword>
<dbReference type="Proteomes" id="UP000029981">
    <property type="component" value="Chromosome 5"/>
</dbReference>
<dbReference type="KEGG" id="csv:101205140"/>
<dbReference type="eggNOG" id="ENOG502QS6G">
    <property type="taxonomic scope" value="Eukaryota"/>
</dbReference>
<dbReference type="OMA" id="KLPEYIM"/>
<reference evidence="9 10" key="1">
    <citation type="journal article" date="2009" name="Nat. Genet.">
        <title>The genome of the cucumber, Cucumis sativus L.</title>
        <authorList>
            <person name="Huang S."/>
            <person name="Li R."/>
            <person name="Zhang Z."/>
            <person name="Li L."/>
            <person name="Gu X."/>
            <person name="Fan W."/>
            <person name="Lucas W.J."/>
            <person name="Wang X."/>
            <person name="Xie B."/>
            <person name="Ni P."/>
            <person name="Ren Y."/>
            <person name="Zhu H."/>
            <person name="Li J."/>
            <person name="Lin K."/>
            <person name="Jin W."/>
            <person name="Fei Z."/>
            <person name="Li G."/>
            <person name="Staub J."/>
            <person name="Kilian A."/>
            <person name="van der Vossen E.A."/>
            <person name="Wu Y."/>
            <person name="Guo J."/>
            <person name="He J."/>
            <person name="Jia Z."/>
            <person name="Ren Y."/>
            <person name="Tian G."/>
            <person name="Lu Y."/>
            <person name="Ruan J."/>
            <person name="Qian W."/>
            <person name="Wang M."/>
            <person name="Huang Q."/>
            <person name="Li B."/>
            <person name="Xuan Z."/>
            <person name="Cao J."/>
            <person name="Asan"/>
            <person name="Wu Z."/>
            <person name="Zhang J."/>
            <person name="Cai Q."/>
            <person name="Bai Y."/>
            <person name="Zhao B."/>
            <person name="Han Y."/>
            <person name="Li Y."/>
            <person name="Li X."/>
            <person name="Wang S."/>
            <person name="Shi Q."/>
            <person name="Liu S."/>
            <person name="Cho W.K."/>
            <person name="Kim J.Y."/>
            <person name="Xu Y."/>
            <person name="Heller-Uszynska K."/>
            <person name="Miao H."/>
            <person name="Cheng Z."/>
            <person name="Zhang S."/>
            <person name="Wu J."/>
            <person name="Yang Y."/>
            <person name="Kang H."/>
            <person name="Li M."/>
            <person name="Liang H."/>
            <person name="Ren X."/>
            <person name="Shi Z."/>
            <person name="Wen M."/>
            <person name="Jian M."/>
            <person name="Yang H."/>
            <person name="Zhang G."/>
            <person name="Yang Z."/>
            <person name="Chen R."/>
            <person name="Liu S."/>
            <person name="Li J."/>
            <person name="Ma L."/>
            <person name="Liu H."/>
            <person name="Zhou Y."/>
            <person name="Zhao J."/>
            <person name="Fang X."/>
            <person name="Li G."/>
            <person name="Fang L."/>
            <person name="Li Y."/>
            <person name="Liu D."/>
            <person name="Zheng H."/>
            <person name="Zhang Y."/>
            <person name="Qin N."/>
            <person name="Li Z."/>
            <person name="Yang G."/>
            <person name="Yang S."/>
            <person name="Bolund L."/>
            <person name="Kristiansen K."/>
            <person name="Zheng H."/>
            <person name="Li S."/>
            <person name="Zhang X."/>
            <person name="Yang H."/>
            <person name="Wang J."/>
            <person name="Sun R."/>
            <person name="Zhang B."/>
            <person name="Jiang S."/>
            <person name="Wang J."/>
            <person name="Du Y."/>
            <person name="Li S."/>
        </authorList>
    </citation>
    <scope>NUCLEOTIDE SEQUENCE [LARGE SCALE GENOMIC DNA]</scope>
    <source>
        <strain evidence="10">cv. 9930</strain>
    </source>
</reference>
<dbReference type="Gramene" id="KGN51494">
    <property type="protein sequence ID" value="KGN51494"/>
    <property type="gene ID" value="Csa_5G570390"/>
</dbReference>
<reference evidence="9 10" key="4">
    <citation type="journal article" date="2011" name="BMC Genomics">
        <title>RNA-Seq improves annotation of protein-coding genes in the cucumber genome.</title>
        <authorList>
            <person name="Li Z."/>
            <person name="Zhang Z."/>
            <person name="Yan P."/>
            <person name="Huang S."/>
            <person name="Fei Z."/>
            <person name="Lin K."/>
        </authorList>
    </citation>
    <scope>NUCLEOTIDE SEQUENCE [LARGE SCALE GENOMIC DNA]</scope>
    <source>
        <strain evidence="10">cv. 9930</strain>
    </source>
</reference>
<evidence type="ECO:0000256" key="8">
    <source>
        <dbReference type="SAM" id="Phobius"/>
    </source>
</evidence>
<gene>
    <name evidence="9" type="ORF">Csa_5G570390</name>
</gene>
<dbReference type="AlphaFoldDB" id="A0A0A0KRK7"/>
<dbReference type="PANTHER" id="PTHR31288">
    <property type="entry name" value="O-FUCOSYLTRANSFERASE FAMILY PROTEIN"/>
    <property type="match status" value="1"/>
</dbReference>
<dbReference type="GO" id="GO:0016757">
    <property type="term" value="F:glycosyltransferase activity"/>
    <property type="evidence" value="ECO:0000318"/>
    <property type="project" value="GO_Central"/>
</dbReference>
<keyword evidence="10" id="KW-1185">Reference proteome</keyword>
<dbReference type="EMBL" id="CM002926">
    <property type="protein sequence ID" value="KGN51494.1"/>
    <property type="molecule type" value="Genomic_DNA"/>
</dbReference>
<keyword evidence="3" id="KW-0808">Transferase</keyword>
<evidence type="ECO:0000256" key="4">
    <source>
        <dbReference type="ARBA" id="ARBA00023253"/>
    </source>
</evidence>
<proteinExistence type="inferred from homology"/>
<evidence type="ECO:0000256" key="5">
    <source>
        <dbReference type="ARBA" id="ARBA00023277"/>
    </source>
</evidence>
<dbReference type="InterPro" id="IPR019378">
    <property type="entry name" value="GDP-Fuc_O-FucTrfase"/>
</dbReference>
<feature type="transmembrane region" description="Helical" evidence="8">
    <location>
        <begin position="65"/>
        <end position="86"/>
    </location>
</feature>
<accession>A0A0A0KRK7</accession>
<protein>
    <recommendedName>
        <fullName evidence="6">O-fucosyltransferase family protein</fullName>
    </recommendedName>
</protein>
<reference evidence="9 10" key="2">
    <citation type="journal article" date="2009" name="PLoS ONE">
        <title>An integrated genetic and cytogenetic map of the cucumber genome.</title>
        <authorList>
            <person name="Ren Y."/>
            <person name="Zhang Z."/>
            <person name="Liu J."/>
            <person name="Staub J.E."/>
            <person name="Han Y."/>
            <person name="Cheng Z."/>
            <person name="Li X."/>
            <person name="Lu J."/>
            <person name="Miao H."/>
            <person name="Kang H."/>
            <person name="Xie B."/>
            <person name="Gu X."/>
            <person name="Wang X."/>
            <person name="Du Y."/>
            <person name="Jin W."/>
            <person name="Huang S."/>
        </authorList>
    </citation>
    <scope>NUCLEOTIDE SEQUENCE [LARGE SCALE GENOMIC DNA]</scope>
    <source>
        <strain evidence="10">cv. 9930</strain>
    </source>
</reference>
<dbReference type="PANTHER" id="PTHR31288:SF10">
    <property type="entry name" value="PROTEIN ESMERALDA 1"/>
    <property type="match status" value="1"/>
</dbReference>
<evidence type="ECO:0000256" key="6">
    <source>
        <dbReference type="ARBA" id="ARBA00030350"/>
    </source>
</evidence>
<dbReference type="PIRSF" id="PIRSF009360">
    <property type="entry name" value="UCP009360"/>
    <property type="match status" value="1"/>
</dbReference>
<evidence type="ECO:0000256" key="3">
    <source>
        <dbReference type="ARBA" id="ARBA00022679"/>
    </source>
</evidence>
<evidence type="ECO:0000256" key="1">
    <source>
        <dbReference type="ARBA" id="ARBA00007737"/>
    </source>
</evidence>
<evidence type="ECO:0000313" key="10">
    <source>
        <dbReference type="Proteomes" id="UP000029981"/>
    </source>
</evidence>
<sequence length="563" mass="64119">MHPYNRLPSSGHSTPSPPPSPLRSPRLRHSRSKGARFTQAQQPGRTFPQRLAWLILSVLLRRQGIFLFAPLIYISGMLLYMGTVSFDVVPVIKHRPAPGSVYRSPQLLAKLRHEMDSDNTSTDAISTIWKHSYKGGQWKPCINNSSGGLPESNGYIYVEANGGLNQQRTSICNAVAVAGYLNATLVIPNFHFHSIWRDPSKFSEIYDEEYFIKTLENDVRIVNKIPEYIMERFDHNMTNVYNFRIKAWSSIQYYKDTVLPRLLEELVIRISPFANRLSFDAPPTVQRLRCLANYKALRFSNPILSLGEILVARMRERSASNGGKYISVHLRFEEDMVAFSCCIFDGGHKELEDMKAAREKGWKGKFTKPGRVIRPGAIRVNGKCPMTPLEVGLMLRGMGFDNNTFIYLASGKIYDAERNMAPLLEMFPNLLTKEMLASPEELSPFKNFSSRMAAIDYTVCLHSEVFVTTQGGNFPHFLMGHRRYLYGGHSKTIRPDKRKLALLFDNPTIGWKNFKRHMLNMRSHSDSKGFELKRPSDSIYTFPCPDCMCFTNKSNDTKSSLAP</sequence>
<keyword evidence="4" id="KW-0294">Fucose metabolism</keyword>
<evidence type="ECO:0000256" key="7">
    <source>
        <dbReference type="SAM" id="MobiDB-lite"/>
    </source>
</evidence>
<dbReference type="OrthoDB" id="20368at2759"/>
<feature type="region of interest" description="Disordered" evidence="7">
    <location>
        <begin position="1"/>
        <end position="41"/>
    </location>
</feature>
<comment type="similarity">
    <text evidence="1">Belongs to the glycosyltransferase GT106 family.</text>
</comment>
<organism evidence="9 10">
    <name type="scientific">Cucumis sativus</name>
    <name type="common">Cucumber</name>
    <dbReference type="NCBI Taxonomy" id="3659"/>
    <lineage>
        <taxon>Eukaryota</taxon>
        <taxon>Viridiplantae</taxon>
        <taxon>Streptophyta</taxon>
        <taxon>Embryophyta</taxon>
        <taxon>Tracheophyta</taxon>
        <taxon>Spermatophyta</taxon>
        <taxon>Magnoliopsida</taxon>
        <taxon>eudicotyledons</taxon>
        <taxon>Gunneridae</taxon>
        <taxon>Pentapetalae</taxon>
        <taxon>rosids</taxon>
        <taxon>fabids</taxon>
        <taxon>Cucurbitales</taxon>
        <taxon>Cucurbitaceae</taxon>
        <taxon>Benincaseae</taxon>
        <taxon>Cucumis</taxon>
    </lineage>
</organism>
<reference evidence="9 10" key="3">
    <citation type="journal article" date="2010" name="BMC Genomics">
        <title>Transcriptome sequencing and comparative analysis of cucumber flowers with different sex types.</title>
        <authorList>
            <person name="Guo S."/>
            <person name="Zheng Y."/>
            <person name="Joung J.G."/>
            <person name="Liu S."/>
            <person name="Zhang Z."/>
            <person name="Crasta O.R."/>
            <person name="Sobral B.W."/>
            <person name="Xu Y."/>
            <person name="Huang S."/>
            <person name="Fei Z."/>
        </authorList>
    </citation>
    <scope>NUCLEOTIDE SEQUENCE [LARGE SCALE GENOMIC DNA]</scope>
    <source>
        <strain evidence="10">cv. 9930</strain>
    </source>
</reference>
<evidence type="ECO:0000313" key="9">
    <source>
        <dbReference type="EMBL" id="KGN51494.1"/>
    </source>
</evidence>